<sequence length="278" mass="30750">MSEEQKSLASTQCKICGECFTKLDSDICARCVKAQKAMPGIQSEGILAELQCISCGGSCRFLDSAFCGACTHAEPSNDRILDNEKESVDTLASLIKNRSTLHEQSASKHHLRQLPKPGTSTRATDIKERVDRMKQQRNVEHIAVELTLLLHAAMQNGKTRLSELPAPMTKCSYVSSISVNTLLDELIVQGMNVVFCIANGKARAHSFSLDMKQFGDKSLQQLFDKLKQSQDLSTKSVNAKCIPLHAHIYVNPEVNNCIIHWPLWLTSILCKESGSFGR</sequence>
<dbReference type="RefSeq" id="XP_040759401.1">
    <property type="nucleotide sequence ID" value="XM_040907329.1"/>
</dbReference>
<dbReference type="GeneID" id="63824358"/>
<keyword evidence="3" id="KW-1185">Reference proteome</keyword>
<proteinExistence type="predicted"/>
<dbReference type="Proteomes" id="UP000076871">
    <property type="component" value="Unassembled WGS sequence"/>
</dbReference>
<gene>
    <name evidence="2" type="ORF">LAESUDRAFT_717344</name>
</gene>
<dbReference type="AlphaFoldDB" id="A0A165BU96"/>
<evidence type="ECO:0000313" key="2">
    <source>
        <dbReference type="EMBL" id="KZT01661.1"/>
    </source>
</evidence>
<evidence type="ECO:0000256" key="1">
    <source>
        <dbReference type="SAM" id="MobiDB-lite"/>
    </source>
</evidence>
<organism evidence="2 3">
    <name type="scientific">Laetiporus sulphureus 93-53</name>
    <dbReference type="NCBI Taxonomy" id="1314785"/>
    <lineage>
        <taxon>Eukaryota</taxon>
        <taxon>Fungi</taxon>
        <taxon>Dikarya</taxon>
        <taxon>Basidiomycota</taxon>
        <taxon>Agaricomycotina</taxon>
        <taxon>Agaricomycetes</taxon>
        <taxon>Polyporales</taxon>
        <taxon>Laetiporus</taxon>
    </lineage>
</organism>
<name>A0A165BU96_9APHY</name>
<protein>
    <submittedName>
        <fullName evidence="2">Uncharacterized protein</fullName>
    </submittedName>
</protein>
<reference evidence="2 3" key="1">
    <citation type="journal article" date="2016" name="Mol. Biol. Evol.">
        <title>Comparative Genomics of Early-Diverging Mushroom-Forming Fungi Provides Insights into the Origins of Lignocellulose Decay Capabilities.</title>
        <authorList>
            <person name="Nagy L.G."/>
            <person name="Riley R."/>
            <person name="Tritt A."/>
            <person name="Adam C."/>
            <person name="Daum C."/>
            <person name="Floudas D."/>
            <person name="Sun H."/>
            <person name="Yadav J.S."/>
            <person name="Pangilinan J."/>
            <person name="Larsson K.H."/>
            <person name="Matsuura K."/>
            <person name="Barry K."/>
            <person name="Labutti K."/>
            <person name="Kuo R."/>
            <person name="Ohm R.A."/>
            <person name="Bhattacharya S.S."/>
            <person name="Shirouzu T."/>
            <person name="Yoshinaga Y."/>
            <person name="Martin F.M."/>
            <person name="Grigoriev I.V."/>
            <person name="Hibbett D.S."/>
        </authorList>
    </citation>
    <scope>NUCLEOTIDE SEQUENCE [LARGE SCALE GENOMIC DNA]</scope>
    <source>
        <strain evidence="2 3">93-53</strain>
    </source>
</reference>
<dbReference type="InParanoid" id="A0A165BU96"/>
<evidence type="ECO:0000313" key="3">
    <source>
        <dbReference type="Proteomes" id="UP000076871"/>
    </source>
</evidence>
<dbReference type="STRING" id="1314785.A0A165BU96"/>
<accession>A0A165BU96</accession>
<dbReference type="EMBL" id="KV427661">
    <property type="protein sequence ID" value="KZT01661.1"/>
    <property type="molecule type" value="Genomic_DNA"/>
</dbReference>
<feature type="region of interest" description="Disordered" evidence="1">
    <location>
        <begin position="102"/>
        <end position="121"/>
    </location>
</feature>